<gene>
    <name evidence="2" type="ORF">FMM08_21775</name>
</gene>
<dbReference type="Pfam" id="PF13646">
    <property type="entry name" value="HEAT_2"/>
    <property type="match status" value="1"/>
</dbReference>
<dbReference type="EMBL" id="VKAC01000019">
    <property type="protein sequence ID" value="TXR51661.1"/>
    <property type="molecule type" value="Genomic_DNA"/>
</dbReference>
<reference evidence="2 3" key="1">
    <citation type="submission" date="2019-07" db="EMBL/GenBank/DDBJ databases">
        <title>Quadrisphaera sp. strain DD2A genome sequencing and assembly.</title>
        <authorList>
            <person name="Kim I."/>
        </authorList>
    </citation>
    <scope>NUCLEOTIDE SEQUENCE [LARGE SCALE GENOMIC DNA]</scope>
    <source>
        <strain evidence="2 3">DD2A</strain>
    </source>
</reference>
<evidence type="ECO:0000313" key="3">
    <source>
        <dbReference type="Proteomes" id="UP000321234"/>
    </source>
</evidence>
<organism evidence="2 3">
    <name type="scientific">Quadrisphaera setariae</name>
    <dbReference type="NCBI Taxonomy" id="2593304"/>
    <lineage>
        <taxon>Bacteria</taxon>
        <taxon>Bacillati</taxon>
        <taxon>Actinomycetota</taxon>
        <taxon>Actinomycetes</taxon>
        <taxon>Kineosporiales</taxon>
        <taxon>Kineosporiaceae</taxon>
        <taxon>Quadrisphaera</taxon>
    </lineage>
</organism>
<dbReference type="InterPro" id="IPR016024">
    <property type="entry name" value="ARM-type_fold"/>
</dbReference>
<keyword evidence="3" id="KW-1185">Reference proteome</keyword>
<protein>
    <recommendedName>
        <fullName evidence="4">HEAT repeat-containing protein</fullName>
    </recommendedName>
</protein>
<dbReference type="OrthoDB" id="278248at2"/>
<evidence type="ECO:0000313" key="2">
    <source>
        <dbReference type="EMBL" id="TXR51661.1"/>
    </source>
</evidence>
<dbReference type="RefSeq" id="WP_147928455.1">
    <property type="nucleotide sequence ID" value="NZ_VKAC01000019.1"/>
</dbReference>
<sequence length="295" mass="31137">MDPETPPTGAALRAEELLDLVNGHPENVDASLPELAALLDATHDDGDDDALALTVCALGFAHDDRATALVPMTADPVADVRDWACFALGLQEADDPATRDALAVRLDDPHLDTRCEALRALAATGDVRALDALVLALSGPEPVTVTQLQLEAAAALADPSLVEPLEPLEPLERLARGWADDADEFTDAVDLALRRCRPEAATAAAAVEARLREVAVDARRRGVPHGELHGSWPSTRVVDVDGAGEPVAHQVPSRLWWVDDDPARAELSQLLGTSVLPGQPGDPPRATPGRSVTGR</sequence>
<accession>A0A5C8Z397</accession>
<evidence type="ECO:0008006" key="4">
    <source>
        <dbReference type="Google" id="ProtNLM"/>
    </source>
</evidence>
<name>A0A5C8Z397_9ACTN</name>
<dbReference type="Proteomes" id="UP000321234">
    <property type="component" value="Unassembled WGS sequence"/>
</dbReference>
<comment type="caution">
    <text evidence="2">The sequence shown here is derived from an EMBL/GenBank/DDBJ whole genome shotgun (WGS) entry which is preliminary data.</text>
</comment>
<proteinExistence type="predicted"/>
<dbReference type="SUPFAM" id="SSF48371">
    <property type="entry name" value="ARM repeat"/>
    <property type="match status" value="1"/>
</dbReference>
<feature type="region of interest" description="Disordered" evidence="1">
    <location>
        <begin position="270"/>
        <end position="295"/>
    </location>
</feature>
<evidence type="ECO:0000256" key="1">
    <source>
        <dbReference type="SAM" id="MobiDB-lite"/>
    </source>
</evidence>
<dbReference type="Gene3D" id="1.25.10.10">
    <property type="entry name" value="Leucine-rich Repeat Variant"/>
    <property type="match status" value="1"/>
</dbReference>
<dbReference type="InterPro" id="IPR011989">
    <property type="entry name" value="ARM-like"/>
</dbReference>
<dbReference type="AlphaFoldDB" id="A0A5C8Z397"/>